<dbReference type="RefSeq" id="WP_115612199.1">
    <property type="nucleotide sequence ID" value="NZ_JBHLZC010000003.1"/>
</dbReference>
<dbReference type="Pfam" id="PF13648">
    <property type="entry name" value="Lipocalin_4"/>
    <property type="match status" value="1"/>
</dbReference>
<name>A0A381ECR7_9GAMM</name>
<dbReference type="AlphaFoldDB" id="A0A381ECR7"/>
<protein>
    <recommendedName>
        <fullName evidence="2">Lipocalin-like domain-containing protein</fullName>
    </recommendedName>
</protein>
<keyword evidence="1" id="KW-0732">Signal</keyword>
<organism evidence="3 4">
    <name type="scientific">Cardiobacterium valvarum</name>
    <dbReference type="NCBI Taxonomy" id="194702"/>
    <lineage>
        <taxon>Bacteria</taxon>
        <taxon>Pseudomonadati</taxon>
        <taxon>Pseudomonadota</taxon>
        <taxon>Gammaproteobacteria</taxon>
        <taxon>Cardiobacteriales</taxon>
        <taxon>Cardiobacteriaceae</taxon>
        <taxon>Cardiobacterium</taxon>
    </lineage>
</organism>
<dbReference type="InterPro" id="IPR024311">
    <property type="entry name" value="Lipocalin-like"/>
</dbReference>
<feature type="chain" id="PRO_5016607052" description="Lipocalin-like domain-containing protein" evidence="1">
    <location>
        <begin position="18"/>
        <end position="173"/>
    </location>
</feature>
<keyword evidence="4" id="KW-1185">Reference proteome</keyword>
<accession>A0A381ECR7</accession>
<evidence type="ECO:0000256" key="1">
    <source>
        <dbReference type="SAM" id="SignalP"/>
    </source>
</evidence>
<gene>
    <name evidence="3" type="ORF">NCTC13294_02030</name>
</gene>
<dbReference type="Proteomes" id="UP000254572">
    <property type="component" value="Unassembled WGS sequence"/>
</dbReference>
<proteinExistence type="predicted"/>
<dbReference type="EMBL" id="UFUW01000001">
    <property type="protein sequence ID" value="SUX24730.1"/>
    <property type="molecule type" value="Genomic_DNA"/>
</dbReference>
<evidence type="ECO:0000259" key="2">
    <source>
        <dbReference type="Pfam" id="PF13648"/>
    </source>
</evidence>
<reference evidence="3 4" key="1">
    <citation type="submission" date="2018-06" db="EMBL/GenBank/DDBJ databases">
        <authorList>
            <consortium name="Pathogen Informatics"/>
            <person name="Doyle S."/>
        </authorList>
    </citation>
    <scope>NUCLEOTIDE SEQUENCE [LARGE SCALE GENOMIC DNA]</scope>
    <source>
        <strain evidence="3 4">NCTC13294</strain>
    </source>
</reference>
<feature type="signal peptide" evidence="1">
    <location>
        <begin position="1"/>
        <end position="17"/>
    </location>
</feature>
<feature type="domain" description="Lipocalin-like" evidence="2">
    <location>
        <begin position="27"/>
        <end position="97"/>
    </location>
</feature>
<dbReference type="OrthoDB" id="6648829at2"/>
<sequence>MKKHHILLLCAAIPALAAANNISEAQITGRWQCVTEYSGDYFIAKTDDTVTLHADHLAENAGKYTFRVQNLTFRYTQPSYGSWKLDGDTLSLTWRDGPLTPAHDPEIQKLITTKAKVRELEQEIAAILKPDENTEVDANIVLRVDSIEGNTMRQTQLERAGGPEMAKTVCTRL</sequence>
<evidence type="ECO:0000313" key="3">
    <source>
        <dbReference type="EMBL" id="SUX24730.1"/>
    </source>
</evidence>
<evidence type="ECO:0000313" key="4">
    <source>
        <dbReference type="Proteomes" id="UP000254572"/>
    </source>
</evidence>